<dbReference type="InterPro" id="IPR027417">
    <property type="entry name" value="P-loop_NTPase"/>
</dbReference>
<dbReference type="Proteomes" id="UP000198757">
    <property type="component" value="Unassembled WGS sequence"/>
</dbReference>
<dbReference type="SUPFAM" id="SSF52540">
    <property type="entry name" value="P-loop containing nucleoside triphosphate hydrolases"/>
    <property type="match status" value="1"/>
</dbReference>
<dbReference type="SUPFAM" id="SSF53795">
    <property type="entry name" value="PEP carboxykinase-like"/>
    <property type="match status" value="1"/>
</dbReference>
<evidence type="ECO:0000313" key="1">
    <source>
        <dbReference type="EMBL" id="SDC21838.1"/>
    </source>
</evidence>
<sequence length="352" mass="40158">MNLNDYFSRLLSLFTALPAYRTDSLLLAGRSVCLNTPSEVLHSRLIPALSHLLVDSGDTAAALTIWYAVDADLPGKVTAPPWSGFNAQGFNTTLDQEGVQIFFQPWQRQVFLYSRQKRTGIYWVQTPEDLPWWEASFPFRVIFHFWTRDLPAQLVHAGAIAKGGKGVLITGPSGSGKSTSCLTLLRCGYQYLGDDYVWVELGEGLKVYTLYQTAKVEPENLRKRFPDWMRHVVNKELLGQQKAIFYIRELWQDSFITVADLSAILLPRVMHQEHSVFERIRPTQALLAMAPTTLHHLPHHREAAYQKMMQLSAVLPGFRWNLGTDPKQFEQSFDQLYSDALSQDQCYHTHAQ</sequence>
<evidence type="ECO:0008006" key="3">
    <source>
        <dbReference type="Google" id="ProtNLM"/>
    </source>
</evidence>
<dbReference type="STRING" id="1285928.SAMN04487894_101630"/>
<dbReference type="RefSeq" id="WP_090388535.1">
    <property type="nucleotide sequence ID" value="NZ_FMZO01000001.1"/>
</dbReference>
<proteinExistence type="predicted"/>
<evidence type="ECO:0000313" key="2">
    <source>
        <dbReference type="Proteomes" id="UP000198757"/>
    </source>
</evidence>
<dbReference type="EMBL" id="FMZO01000001">
    <property type="protein sequence ID" value="SDC21838.1"/>
    <property type="molecule type" value="Genomic_DNA"/>
</dbReference>
<gene>
    <name evidence="1" type="ORF">SAMN04487894_101630</name>
</gene>
<dbReference type="OrthoDB" id="9767511at2"/>
<organism evidence="1 2">
    <name type="scientific">Niabella drilacis (strain DSM 25811 / CCM 8410 / CCUG 62505 / LMG 26954 / E90)</name>
    <dbReference type="NCBI Taxonomy" id="1285928"/>
    <lineage>
        <taxon>Bacteria</taxon>
        <taxon>Pseudomonadati</taxon>
        <taxon>Bacteroidota</taxon>
        <taxon>Chitinophagia</taxon>
        <taxon>Chitinophagales</taxon>
        <taxon>Chitinophagaceae</taxon>
        <taxon>Niabella</taxon>
    </lineage>
</organism>
<accession>A0A1G6JT54</accession>
<dbReference type="AlphaFoldDB" id="A0A1G6JT54"/>
<dbReference type="Gene3D" id="3.40.50.300">
    <property type="entry name" value="P-loop containing nucleotide triphosphate hydrolases"/>
    <property type="match status" value="1"/>
</dbReference>
<protein>
    <recommendedName>
        <fullName evidence="3">HPr kinase</fullName>
    </recommendedName>
</protein>
<keyword evidence="2" id="KW-1185">Reference proteome</keyword>
<name>A0A1G6JT54_NIADE</name>
<reference evidence="2" key="1">
    <citation type="submission" date="2016-10" db="EMBL/GenBank/DDBJ databases">
        <authorList>
            <person name="Varghese N."/>
            <person name="Submissions S."/>
        </authorList>
    </citation>
    <scope>NUCLEOTIDE SEQUENCE [LARGE SCALE GENOMIC DNA]</scope>
    <source>
        <strain evidence="2">DSM 25811 / CCM 8410 / LMG 26954 / E90</strain>
    </source>
</reference>